<dbReference type="PANTHER" id="PTHR47027:SF20">
    <property type="entry name" value="REVERSE TRANSCRIPTASE-LIKE PROTEIN WITH RNA-DIRECTED DNA POLYMERASE DOMAIN"/>
    <property type="match status" value="1"/>
</dbReference>
<name>A0A4E0QY86_FASHE</name>
<proteinExistence type="predicted"/>
<keyword evidence="2" id="KW-1185">Reference proteome</keyword>
<dbReference type="EMBL" id="JXXN02005478">
    <property type="protein sequence ID" value="THD19873.1"/>
    <property type="molecule type" value="Genomic_DNA"/>
</dbReference>
<evidence type="ECO:0000313" key="1">
    <source>
        <dbReference type="EMBL" id="THD19873.1"/>
    </source>
</evidence>
<dbReference type="Proteomes" id="UP000230066">
    <property type="component" value="Unassembled WGS sequence"/>
</dbReference>
<protein>
    <submittedName>
        <fullName evidence="1">Uncharacterized protein</fullName>
    </submittedName>
</protein>
<reference evidence="1" key="1">
    <citation type="submission" date="2019-03" db="EMBL/GenBank/DDBJ databases">
        <title>Improved annotation for the trematode Fasciola hepatica.</title>
        <authorList>
            <person name="Choi Y.-J."/>
            <person name="Martin J."/>
            <person name="Mitreva M."/>
        </authorList>
    </citation>
    <scope>NUCLEOTIDE SEQUENCE [LARGE SCALE GENOMIC DNA]</scope>
</reference>
<accession>A0A4E0QY86</accession>
<evidence type="ECO:0000313" key="2">
    <source>
        <dbReference type="Proteomes" id="UP000230066"/>
    </source>
</evidence>
<gene>
    <name evidence="1" type="ORF">D915_009460</name>
</gene>
<comment type="caution">
    <text evidence="1">The sequence shown here is derived from an EMBL/GenBank/DDBJ whole genome shotgun (WGS) entry which is preliminary data.</text>
</comment>
<dbReference type="AlphaFoldDB" id="A0A4E0QY86"/>
<organism evidence="1 2">
    <name type="scientific">Fasciola hepatica</name>
    <name type="common">Liver fluke</name>
    <dbReference type="NCBI Taxonomy" id="6192"/>
    <lineage>
        <taxon>Eukaryota</taxon>
        <taxon>Metazoa</taxon>
        <taxon>Spiralia</taxon>
        <taxon>Lophotrochozoa</taxon>
        <taxon>Platyhelminthes</taxon>
        <taxon>Trematoda</taxon>
        <taxon>Digenea</taxon>
        <taxon>Plagiorchiida</taxon>
        <taxon>Echinostomata</taxon>
        <taxon>Echinostomatoidea</taxon>
        <taxon>Fasciolidae</taxon>
        <taxon>Fasciola</taxon>
    </lineage>
</organism>
<dbReference type="PANTHER" id="PTHR47027">
    <property type="entry name" value="REVERSE TRANSCRIPTASE DOMAIN-CONTAINING PROTEIN"/>
    <property type="match status" value="1"/>
</dbReference>
<sequence length="227" mass="26791">MSKIKILSTCSTQSTIQININNEQTKHVPAFKYLDSIFLSNGQTKDEVKLRIDNARIAFLQLHNAFWGHNEISLRIKVRVFRVAIRPILTYGCEARPLRFEDIRRLEVFDHWCLRRVLKVGWHNKLSNDTIRQRCFEIEKLSVFLQRQQLRWFGHILRYPTTEISKQCLSPVPSPGWRCRPGGQLKTWASTVKSNIQRLGLQFVYDVRKWKYNWISLFSGLASDCRL</sequence>